<evidence type="ECO:0000256" key="3">
    <source>
        <dbReference type="ARBA" id="ARBA00022490"/>
    </source>
</evidence>
<keyword evidence="5 15" id="KW-0561">Oxygen transport</keyword>
<evidence type="ECO:0000256" key="7">
    <source>
        <dbReference type="ARBA" id="ARBA00023002"/>
    </source>
</evidence>
<comment type="subcellular location">
    <subcellularLocation>
        <location evidence="11">Cytoplasm</location>
        <location evidence="11">Sarcoplasm</location>
    </subcellularLocation>
</comment>
<comment type="similarity">
    <text evidence="1 15">Belongs to the globin family.</text>
</comment>
<dbReference type="InterPro" id="IPR009050">
    <property type="entry name" value="Globin-like_sf"/>
</dbReference>
<protein>
    <recommendedName>
        <fullName evidence="16">Myoglobin</fullName>
    </recommendedName>
</protein>
<dbReference type="GO" id="GO:0019825">
    <property type="term" value="F:oxygen binding"/>
    <property type="evidence" value="ECO:0007669"/>
    <property type="project" value="UniProtKB-UniRule"/>
</dbReference>
<dbReference type="AlphaFoldDB" id="A0A447EBI4"/>
<reference evidence="18" key="1">
    <citation type="submission" date="2018-11" db="EMBL/GenBank/DDBJ databases">
        <authorList>
            <person name="Burmester T."/>
        </authorList>
    </citation>
    <scope>NUCLEOTIDE SEQUENCE</scope>
    <source>
        <tissue evidence="18">Ovary</tissue>
    </source>
</reference>
<dbReference type="GO" id="GO:0004784">
    <property type="term" value="F:superoxide dismutase activity"/>
    <property type="evidence" value="ECO:0007669"/>
    <property type="project" value="UniProtKB-EC"/>
</dbReference>
<dbReference type="GO" id="GO:0020037">
    <property type="term" value="F:heme binding"/>
    <property type="evidence" value="ECO:0007669"/>
    <property type="project" value="UniProtKB-UniRule"/>
</dbReference>
<keyword evidence="2 15" id="KW-0813">Transport</keyword>
<dbReference type="InterPro" id="IPR002335">
    <property type="entry name" value="Myoglobin"/>
</dbReference>
<evidence type="ECO:0000256" key="15">
    <source>
        <dbReference type="RuleBase" id="RU000356"/>
    </source>
</evidence>
<comment type="catalytic activity">
    <reaction evidence="14">
        <text>H2O2 + AH2 = A + 2 H2O</text>
        <dbReference type="Rhea" id="RHEA:30275"/>
        <dbReference type="ChEBI" id="CHEBI:13193"/>
        <dbReference type="ChEBI" id="CHEBI:15377"/>
        <dbReference type="ChEBI" id="CHEBI:16240"/>
        <dbReference type="ChEBI" id="CHEBI:17499"/>
    </reaction>
    <physiologicalReaction direction="left-to-right" evidence="14">
        <dbReference type="Rhea" id="RHEA:30276"/>
    </physiologicalReaction>
</comment>
<accession>A0A447EBI4</accession>
<evidence type="ECO:0000256" key="9">
    <source>
        <dbReference type="ARBA" id="ARBA00023179"/>
    </source>
</evidence>
<evidence type="ECO:0000256" key="5">
    <source>
        <dbReference type="ARBA" id="ARBA00022621"/>
    </source>
</evidence>
<dbReference type="InterPro" id="IPR013314">
    <property type="entry name" value="Globin_lamprey/hagfish"/>
</dbReference>
<gene>
    <name evidence="18" type="primary">Globin E1</name>
</gene>
<dbReference type="PRINTS" id="PR00613">
    <property type="entry name" value="MYOGLOBIN"/>
</dbReference>
<keyword evidence="8 16" id="KW-0408">Iron</keyword>
<comment type="catalytic activity">
    <reaction evidence="12">
        <text>2 superoxide + 2 H(+) = H2O2 + O2</text>
        <dbReference type="Rhea" id="RHEA:20696"/>
        <dbReference type="ChEBI" id="CHEBI:15378"/>
        <dbReference type="ChEBI" id="CHEBI:15379"/>
        <dbReference type="ChEBI" id="CHEBI:16240"/>
        <dbReference type="ChEBI" id="CHEBI:18421"/>
        <dbReference type="EC" id="1.15.1.1"/>
    </reaction>
    <physiologicalReaction direction="left-to-right" evidence="12">
        <dbReference type="Rhea" id="RHEA:20697"/>
    </physiologicalReaction>
</comment>
<evidence type="ECO:0000313" key="18">
    <source>
        <dbReference type="EMBL" id="VDB32520.1"/>
    </source>
</evidence>
<organism evidence="18">
    <name type="scientific">Lepidosiren paradoxus</name>
    <name type="common">South American lungfish</name>
    <dbReference type="NCBI Taxonomy" id="7883"/>
    <lineage>
        <taxon>Eukaryota</taxon>
        <taxon>Metazoa</taxon>
        <taxon>Chordata</taxon>
        <taxon>Craniata</taxon>
        <taxon>Vertebrata</taxon>
        <taxon>Euteleostomi</taxon>
        <taxon>Dipnomorpha</taxon>
        <taxon>Ceratodontiformes</taxon>
        <taxon>Lepidosirenoidei</taxon>
        <taxon>Lepidosirenidae</taxon>
        <taxon>Lepidosiren</taxon>
    </lineage>
</organism>
<dbReference type="PANTHER" id="PTHR46783:SF3">
    <property type="entry name" value="GLOBIN FAMILY PROFILE DOMAIN-CONTAINING PROTEIN"/>
    <property type="match status" value="1"/>
</dbReference>
<dbReference type="EMBL" id="LR030441">
    <property type="protein sequence ID" value="VDB32520.1"/>
    <property type="molecule type" value="mRNA"/>
</dbReference>
<dbReference type="GO" id="GO:0005344">
    <property type="term" value="F:oxygen carrier activity"/>
    <property type="evidence" value="ECO:0007669"/>
    <property type="project" value="UniProtKB-UniRule"/>
</dbReference>
<name>A0A447EBI4_LEPPA</name>
<keyword evidence="3" id="KW-0963">Cytoplasm</keyword>
<dbReference type="SUPFAM" id="SSF46458">
    <property type="entry name" value="Globin-like"/>
    <property type="match status" value="1"/>
</dbReference>
<evidence type="ECO:0000256" key="6">
    <source>
        <dbReference type="ARBA" id="ARBA00022723"/>
    </source>
</evidence>
<keyword evidence="4 15" id="KW-0349">Heme</keyword>
<evidence type="ECO:0000256" key="16">
    <source>
        <dbReference type="RuleBase" id="RU251113"/>
    </source>
</evidence>
<keyword evidence="7" id="KW-0560">Oxidoreductase</keyword>
<evidence type="ECO:0000256" key="14">
    <source>
        <dbReference type="ARBA" id="ARBA00049899"/>
    </source>
</evidence>
<dbReference type="Pfam" id="PF00042">
    <property type="entry name" value="Globin"/>
    <property type="match status" value="1"/>
</dbReference>
<keyword evidence="6 16" id="KW-0479">Metal-binding</keyword>
<feature type="domain" description="Globin" evidence="17">
    <location>
        <begin position="2"/>
        <end position="152"/>
    </location>
</feature>
<evidence type="ECO:0000259" key="17">
    <source>
        <dbReference type="PROSITE" id="PS01033"/>
    </source>
</evidence>
<dbReference type="PANTHER" id="PTHR46783">
    <property type="entry name" value="CYTOGLOBIN"/>
    <property type="match status" value="1"/>
</dbReference>
<evidence type="ECO:0000256" key="1">
    <source>
        <dbReference type="ARBA" id="ARBA00008705"/>
    </source>
</evidence>
<evidence type="ECO:0000256" key="8">
    <source>
        <dbReference type="ARBA" id="ARBA00023004"/>
    </source>
</evidence>
<evidence type="ECO:0000256" key="2">
    <source>
        <dbReference type="ARBA" id="ARBA00022448"/>
    </source>
</evidence>
<dbReference type="GO" id="GO:0016528">
    <property type="term" value="C:sarcoplasm"/>
    <property type="evidence" value="ECO:0007669"/>
    <property type="project" value="UniProtKB-SubCell"/>
</dbReference>
<evidence type="ECO:0000256" key="13">
    <source>
        <dbReference type="ARBA" id="ARBA00048118"/>
    </source>
</evidence>
<proteinExistence type="evidence at transcript level"/>
<dbReference type="InterPro" id="IPR012292">
    <property type="entry name" value="Globin/Proto"/>
</dbReference>
<evidence type="ECO:0000256" key="4">
    <source>
        <dbReference type="ARBA" id="ARBA00022617"/>
    </source>
</evidence>
<dbReference type="InterPro" id="IPR000971">
    <property type="entry name" value="Globin"/>
</dbReference>
<keyword evidence="9 16" id="KW-0514">Muscle protein</keyword>
<evidence type="ECO:0000256" key="11">
    <source>
        <dbReference type="ARBA" id="ARBA00044498"/>
    </source>
</evidence>
<comment type="catalytic activity">
    <reaction evidence="13">
        <text>Fe(III)-heme b-[protein] + nitric oxide + H2O = Fe(II)-heme b-[protein] + nitrite + 2 H(+)</text>
        <dbReference type="Rhea" id="RHEA:77711"/>
        <dbReference type="Rhea" id="RHEA-COMP:18975"/>
        <dbReference type="Rhea" id="RHEA-COMP:18976"/>
        <dbReference type="ChEBI" id="CHEBI:15377"/>
        <dbReference type="ChEBI" id="CHEBI:15378"/>
        <dbReference type="ChEBI" id="CHEBI:16301"/>
        <dbReference type="ChEBI" id="CHEBI:16480"/>
        <dbReference type="ChEBI" id="CHEBI:55376"/>
        <dbReference type="ChEBI" id="CHEBI:60344"/>
    </reaction>
    <physiologicalReaction direction="right-to-left" evidence="13">
        <dbReference type="Rhea" id="RHEA:77713"/>
    </physiologicalReaction>
</comment>
<comment type="function">
    <text evidence="16">Monomeric heme protein which primary function is to store oxygen and facilitate its diffusion within muscle tissues. Reversibly binds oxygen through a pentacoordinated heme iron and enables its timely and efficient release as needed during periods of heightened demand. Depending on the oxidative conditions of tissues and cells, and in addition to its ability to bind oxygen, it also has a nitrite reductase activity whereby it regulates the production of bioactive nitric oxide. Under stress conditions, like hypoxia and anoxia, it also protects cells against reactive oxygen species thanks to its pseudoperoxidase activity.</text>
</comment>
<evidence type="ECO:0000256" key="10">
    <source>
        <dbReference type="ARBA" id="ARBA00044448"/>
    </source>
</evidence>
<dbReference type="GO" id="GO:0005506">
    <property type="term" value="F:iron ion binding"/>
    <property type="evidence" value="ECO:0007669"/>
    <property type="project" value="InterPro"/>
</dbReference>
<comment type="catalytic activity">
    <reaction evidence="10">
        <text>Fe(II)-heme b-[protein] + nitric oxide + O2 = Fe(III)-heme b-[protein] + nitrate</text>
        <dbReference type="Rhea" id="RHEA:78091"/>
        <dbReference type="Rhea" id="RHEA-COMP:18975"/>
        <dbReference type="Rhea" id="RHEA-COMP:18976"/>
        <dbReference type="ChEBI" id="CHEBI:15379"/>
        <dbReference type="ChEBI" id="CHEBI:16480"/>
        <dbReference type="ChEBI" id="CHEBI:17632"/>
        <dbReference type="ChEBI" id="CHEBI:55376"/>
        <dbReference type="ChEBI" id="CHEBI:60344"/>
    </reaction>
    <physiologicalReaction direction="left-to-right" evidence="10">
        <dbReference type="Rhea" id="RHEA:78092"/>
    </physiologicalReaction>
</comment>
<dbReference type="Gene3D" id="1.10.490.10">
    <property type="entry name" value="Globins"/>
    <property type="match status" value="1"/>
</dbReference>
<dbReference type="PROSITE" id="PS01033">
    <property type="entry name" value="GLOBIN"/>
    <property type="match status" value="1"/>
</dbReference>
<evidence type="ECO:0000256" key="12">
    <source>
        <dbReference type="ARBA" id="ARBA00047393"/>
    </source>
</evidence>
<sequence length="152" mass="17108">MAMSADDIQKGRSAWEKFYANAEDNGAVVLSRMFKEHPHTVSYFKNFKELQSMAEKASSVELQGLSEVRGHGKKVLSALNDMVQYLDNMDSLKKVTEPLGKKHAVELQVDVKDFDIIFTILLDLLGEKCGGDAKTDLKKVTDLLYEEIKSTY</sequence>